<keyword evidence="3" id="KW-1185">Reference proteome</keyword>
<evidence type="ECO:0000313" key="3">
    <source>
        <dbReference type="Proteomes" id="UP000597507"/>
    </source>
</evidence>
<dbReference type="AlphaFoldDB" id="A0A8J2Z8W3"/>
<keyword evidence="1" id="KW-0812">Transmembrane</keyword>
<keyword evidence="1" id="KW-0472">Membrane</keyword>
<evidence type="ECO:0000256" key="1">
    <source>
        <dbReference type="SAM" id="Phobius"/>
    </source>
</evidence>
<dbReference type="RefSeq" id="WP_188898900.1">
    <property type="nucleotide sequence ID" value="NZ_BMKS01000002.1"/>
</dbReference>
<evidence type="ECO:0000313" key="2">
    <source>
        <dbReference type="EMBL" id="GGG23970.1"/>
    </source>
</evidence>
<organism evidence="2 3">
    <name type="scientific">Caldovatus sediminis</name>
    <dbReference type="NCBI Taxonomy" id="2041189"/>
    <lineage>
        <taxon>Bacteria</taxon>
        <taxon>Pseudomonadati</taxon>
        <taxon>Pseudomonadota</taxon>
        <taxon>Alphaproteobacteria</taxon>
        <taxon>Acetobacterales</taxon>
        <taxon>Roseomonadaceae</taxon>
        <taxon>Caldovatus</taxon>
    </lineage>
</organism>
<reference evidence="2 3" key="1">
    <citation type="journal article" date="2014" name="Int. J. Syst. Evol. Microbiol.">
        <title>Complete genome sequence of Corynebacterium casei LMG S-19264T (=DSM 44701T), isolated from a smear-ripened cheese.</title>
        <authorList>
            <consortium name="US DOE Joint Genome Institute (JGI-PGF)"/>
            <person name="Walter F."/>
            <person name="Albersmeier A."/>
            <person name="Kalinowski J."/>
            <person name="Ruckert C."/>
        </authorList>
    </citation>
    <scope>NUCLEOTIDE SEQUENCE [LARGE SCALE GENOMIC DNA]</scope>
    <source>
        <strain evidence="2 3">CGMCC 1.16330</strain>
    </source>
</reference>
<name>A0A8J2Z8W3_9PROT</name>
<dbReference type="Proteomes" id="UP000597507">
    <property type="component" value="Unassembled WGS sequence"/>
</dbReference>
<protein>
    <submittedName>
        <fullName evidence="2">Uncharacterized protein</fullName>
    </submittedName>
</protein>
<accession>A0A8J2Z8W3</accession>
<gene>
    <name evidence="2" type="ORF">GCM10010964_10160</name>
</gene>
<comment type="caution">
    <text evidence="2">The sequence shown here is derived from an EMBL/GenBank/DDBJ whole genome shotgun (WGS) entry which is preliminary data.</text>
</comment>
<keyword evidence="1" id="KW-1133">Transmembrane helix</keyword>
<proteinExistence type="predicted"/>
<feature type="transmembrane region" description="Helical" evidence="1">
    <location>
        <begin position="39"/>
        <end position="61"/>
    </location>
</feature>
<dbReference type="EMBL" id="BMKS01000002">
    <property type="protein sequence ID" value="GGG23970.1"/>
    <property type="molecule type" value="Genomic_DNA"/>
</dbReference>
<feature type="transmembrane region" description="Helical" evidence="1">
    <location>
        <begin position="12"/>
        <end position="33"/>
    </location>
</feature>
<sequence>MSAGLALPAPPLLWAAHFLAVYVFVSLACLWGWHRAAVLGLPLAAAVVAAATFVFAAAVLLCDRAAARRRDFYGRTGAGLALLFAAATLMVGLPALLAPACL</sequence>
<feature type="transmembrane region" description="Helical" evidence="1">
    <location>
        <begin position="73"/>
        <end position="97"/>
    </location>
</feature>